<comment type="caution">
    <text evidence="1">The sequence shown here is derived from an EMBL/GenBank/DDBJ whole genome shotgun (WGS) entry which is preliminary data.</text>
</comment>
<evidence type="ECO:0000313" key="2">
    <source>
        <dbReference type="Proteomes" id="UP000004949"/>
    </source>
</evidence>
<organism evidence="1 2">
    <name type="scientific">Gluconobacter morbifer G707</name>
    <dbReference type="NCBI Taxonomy" id="1088869"/>
    <lineage>
        <taxon>Bacteria</taxon>
        <taxon>Pseudomonadati</taxon>
        <taxon>Pseudomonadota</taxon>
        <taxon>Alphaproteobacteria</taxon>
        <taxon>Acetobacterales</taxon>
        <taxon>Acetobacteraceae</taxon>
        <taxon>Gluconobacter</taxon>
    </lineage>
</organism>
<dbReference type="PATRIC" id="fig|1088869.3.peg.2625"/>
<sequence>MGLLHGVTDSASYTAQAAFGLGEGVYMIAAGPAYDTITNAVSVKVSSGLDSSAVKLMFGDWLWWNDDTNGMMLVRPQAFAGGISLFHIAARELGDACQWWRVAEVNGLPDGVTET</sequence>
<dbReference type="Proteomes" id="UP000004949">
    <property type="component" value="Unassembled WGS sequence"/>
</dbReference>
<dbReference type="eggNOG" id="COG3497">
    <property type="taxonomic scope" value="Bacteria"/>
</dbReference>
<dbReference type="AlphaFoldDB" id="G6XMB5"/>
<reference evidence="1 2" key="1">
    <citation type="submission" date="2011-10" db="EMBL/GenBank/DDBJ databases">
        <title>Genome sequence of Gluconobacter morbifer G707, isolated from Drosophila gut.</title>
        <authorList>
            <person name="Lee W.-J."/>
            <person name="Kim E.-K."/>
        </authorList>
    </citation>
    <scope>NUCLEOTIDE SEQUENCE [LARGE SCALE GENOMIC DNA]</scope>
    <source>
        <strain evidence="1 2">G707</strain>
    </source>
</reference>
<name>G6XMB5_9PROT</name>
<proteinExistence type="predicted"/>
<gene>
    <name evidence="1" type="ORF">GMO_26330</name>
</gene>
<protein>
    <submittedName>
        <fullName evidence="1">Phage tail sheath protein</fullName>
    </submittedName>
</protein>
<keyword evidence="2" id="KW-1185">Reference proteome</keyword>
<dbReference type="EMBL" id="AGQV01000013">
    <property type="protein sequence ID" value="EHH67013.1"/>
    <property type="molecule type" value="Genomic_DNA"/>
</dbReference>
<accession>G6XMB5</accession>
<evidence type="ECO:0000313" key="1">
    <source>
        <dbReference type="EMBL" id="EHH67013.1"/>
    </source>
</evidence>
<dbReference type="STRING" id="1088869.GMO_26330"/>